<dbReference type="Proteomes" id="UP001260188">
    <property type="component" value="Unassembled WGS sequence"/>
</dbReference>
<protein>
    <submittedName>
        <fullName evidence="2">Ribosomal protein S18 acetylase RimI-like enzyme</fullName>
    </submittedName>
</protein>
<dbReference type="Pfam" id="PF00583">
    <property type="entry name" value="Acetyltransf_1"/>
    <property type="match status" value="1"/>
</dbReference>
<feature type="domain" description="N-acetyltransferase" evidence="1">
    <location>
        <begin position="3"/>
        <end position="188"/>
    </location>
</feature>
<dbReference type="EMBL" id="JAVIZA010000001">
    <property type="protein sequence ID" value="MDR6167039.1"/>
    <property type="molecule type" value="Genomic_DNA"/>
</dbReference>
<dbReference type="CDD" id="cd04301">
    <property type="entry name" value="NAT_SF"/>
    <property type="match status" value="1"/>
</dbReference>
<dbReference type="Gene3D" id="3.40.630.30">
    <property type="match status" value="1"/>
</dbReference>
<proteinExistence type="predicted"/>
<dbReference type="PROSITE" id="PS51186">
    <property type="entry name" value="GNAT"/>
    <property type="match status" value="1"/>
</dbReference>
<dbReference type="RefSeq" id="WP_309665482.1">
    <property type="nucleotide sequence ID" value="NZ_JAVIZA010000001.1"/>
</dbReference>
<reference evidence="2 3" key="1">
    <citation type="submission" date="2023-08" db="EMBL/GenBank/DDBJ databases">
        <title>Functional and genomic diversity of the sorghum phyllosphere microbiome.</title>
        <authorList>
            <person name="Shade A."/>
        </authorList>
    </citation>
    <scope>NUCLEOTIDE SEQUENCE [LARGE SCALE GENOMIC DNA]</scope>
    <source>
        <strain evidence="2 3">SORGH_AS_0919</strain>
    </source>
</reference>
<organism evidence="2 3">
    <name type="scientific">Microbacterium paludicola</name>
    <dbReference type="NCBI Taxonomy" id="300019"/>
    <lineage>
        <taxon>Bacteria</taxon>
        <taxon>Bacillati</taxon>
        <taxon>Actinomycetota</taxon>
        <taxon>Actinomycetes</taxon>
        <taxon>Micrococcales</taxon>
        <taxon>Microbacteriaceae</taxon>
        <taxon>Microbacterium</taxon>
    </lineage>
</organism>
<name>A0ABU1HZG8_9MICO</name>
<evidence type="ECO:0000313" key="2">
    <source>
        <dbReference type="EMBL" id="MDR6167039.1"/>
    </source>
</evidence>
<sequence length="199" mass="21496">MTPRTRLAAENELDAAADALAAAFEHYPWTRHIIPDDDYAGRLRELQLVYLRHAHAHGFVGITGPADGVIAALPPDAPEPAPGVVDRIVQLHGDRLGRLGDATSEPGEPDSWRIETVGVMPARQGRGLASDLIRFALAEGARRGAGRFALDTSDERNVRLYERHGFSVVSRAEPPEAPPVWSMSTLAGPAAAMNERTRA</sequence>
<keyword evidence="3" id="KW-1185">Reference proteome</keyword>
<gene>
    <name evidence="2" type="ORF">QE367_001243</name>
</gene>
<dbReference type="InterPro" id="IPR000182">
    <property type="entry name" value="GNAT_dom"/>
</dbReference>
<dbReference type="InterPro" id="IPR016181">
    <property type="entry name" value="Acyl_CoA_acyltransferase"/>
</dbReference>
<dbReference type="SUPFAM" id="SSF55729">
    <property type="entry name" value="Acyl-CoA N-acyltransferases (Nat)"/>
    <property type="match status" value="1"/>
</dbReference>
<accession>A0ABU1HZG8</accession>
<comment type="caution">
    <text evidence="2">The sequence shown here is derived from an EMBL/GenBank/DDBJ whole genome shotgun (WGS) entry which is preliminary data.</text>
</comment>
<dbReference type="PANTHER" id="PTHR42791:SF1">
    <property type="entry name" value="N-ACETYLTRANSFERASE DOMAIN-CONTAINING PROTEIN"/>
    <property type="match status" value="1"/>
</dbReference>
<dbReference type="InterPro" id="IPR052523">
    <property type="entry name" value="Trichothecene_AcTrans"/>
</dbReference>
<evidence type="ECO:0000313" key="3">
    <source>
        <dbReference type="Proteomes" id="UP001260188"/>
    </source>
</evidence>
<dbReference type="PANTHER" id="PTHR42791">
    <property type="entry name" value="GNAT FAMILY ACETYLTRANSFERASE"/>
    <property type="match status" value="1"/>
</dbReference>
<evidence type="ECO:0000259" key="1">
    <source>
        <dbReference type="PROSITE" id="PS51186"/>
    </source>
</evidence>